<reference evidence="1 2" key="1">
    <citation type="submission" date="2016-05" db="EMBL/GenBank/DDBJ databases">
        <authorList>
            <person name="Lavstsen T."/>
            <person name="Jespersen J.S."/>
        </authorList>
    </citation>
    <scope>NUCLEOTIDE SEQUENCE [LARGE SCALE GENOMIC DNA]</scope>
</reference>
<organism evidence="1 2">
    <name type="scientific">Enterobacter phage Arya</name>
    <dbReference type="NCBI Taxonomy" id="1864622"/>
    <lineage>
        <taxon>Viruses</taxon>
        <taxon>Duplodnaviria</taxon>
        <taxon>Heunggongvirae</taxon>
        <taxon>Uroviricota</taxon>
        <taxon>Caudoviricetes</taxon>
        <taxon>Iiscvirinae</taxon>
        <taxon>Aryavirus</taxon>
        <taxon>Aryavirus arya</taxon>
    </lineage>
</organism>
<evidence type="ECO:0000313" key="1">
    <source>
        <dbReference type="EMBL" id="ANN86139.1"/>
    </source>
</evidence>
<sequence>MIRYVIHPGYVFSKNDGQRHYINGHQLIRLYGLNPAECVIASEQNGWCAPAGCIHLRPRSSGNYKISPYHNLAGEA</sequence>
<reference evidence="1 2" key="2">
    <citation type="submission" date="2016-07" db="EMBL/GenBank/DDBJ databases">
        <title>Whole genome sequeicing and characterization of Enterobacter phage Arya isolated from the termite gut.</title>
        <authorList>
            <person name="Tikhe C."/>
            <person name="Husseneder C."/>
        </authorList>
    </citation>
    <scope>NUCLEOTIDE SEQUENCE [LARGE SCALE GENOMIC DNA]</scope>
</reference>
<gene>
    <name evidence="1" type="ORF">BI096_gp31</name>
</gene>
<dbReference type="Proteomes" id="UP000201689">
    <property type="component" value="Segment"/>
</dbReference>
<accession>A0A193GYN4</accession>
<name>A0A193GYN4_9CAUD</name>
<dbReference type="EMBL" id="KX231828">
    <property type="protein sequence ID" value="ANN86139.1"/>
    <property type="molecule type" value="Genomic_DNA"/>
</dbReference>
<dbReference type="RefSeq" id="YP_009284295.1">
    <property type="nucleotide sequence ID" value="NC_031048.1"/>
</dbReference>
<dbReference type="KEGG" id="vg:29064938"/>
<dbReference type="GeneID" id="29064938"/>
<protein>
    <submittedName>
        <fullName evidence="1">Uncharacterized protein</fullName>
    </submittedName>
</protein>
<evidence type="ECO:0000313" key="2">
    <source>
        <dbReference type="Proteomes" id="UP000201689"/>
    </source>
</evidence>
<proteinExistence type="predicted"/>
<dbReference type="OrthoDB" id="29078at10239"/>
<keyword evidence="2" id="KW-1185">Reference proteome</keyword>